<dbReference type="AlphaFoldDB" id="A0A8D5AIM4"/>
<evidence type="ECO:0000256" key="1">
    <source>
        <dbReference type="SAM" id="Phobius"/>
    </source>
</evidence>
<gene>
    <name evidence="2" type="ORF">MoryE10_21220</name>
</gene>
<dbReference type="EMBL" id="AP019782">
    <property type="protein sequence ID" value="BBL71516.1"/>
    <property type="molecule type" value="Genomic_DNA"/>
</dbReference>
<dbReference type="Proteomes" id="UP000824988">
    <property type="component" value="Chromosome"/>
</dbReference>
<name>A0A8D5AIM4_9GAMM</name>
<keyword evidence="1" id="KW-0472">Membrane</keyword>
<protein>
    <recommendedName>
        <fullName evidence="4">Cobalt transporter</fullName>
    </recommendedName>
</protein>
<feature type="transmembrane region" description="Helical" evidence="1">
    <location>
        <begin position="208"/>
        <end position="229"/>
    </location>
</feature>
<evidence type="ECO:0000313" key="2">
    <source>
        <dbReference type="EMBL" id="BBL71516.1"/>
    </source>
</evidence>
<dbReference type="KEGG" id="moz:MoryE10_21220"/>
<evidence type="ECO:0000313" key="3">
    <source>
        <dbReference type="Proteomes" id="UP000824988"/>
    </source>
</evidence>
<organism evidence="2 3">
    <name type="scientific">Methylogaea oryzae</name>
    <dbReference type="NCBI Taxonomy" id="1295382"/>
    <lineage>
        <taxon>Bacteria</taxon>
        <taxon>Pseudomonadati</taxon>
        <taxon>Pseudomonadota</taxon>
        <taxon>Gammaproteobacteria</taxon>
        <taxon>Methylococcales</taxon>
        <taxon>Methylococcaceae</taxon>
        <taxon>Methylogaea</taxon>
    </lineage>
</organism>
<dbReference type="NCBIfam" id="TIGR02458">
    <property type="entry name" value="CbtA"/>
    <property type="match status" value="1"/>
</dbReference>
<proteinExistence type="predicted"/>
<reference evidence="2" key="1">
    <citation type="submission" date="2019-06" db="EMBL/GenBank/DDBJ databases">
        <title>Complete genome sequence of Methylogaea oryzae strain JCM16910.</title>
        <authorList>
            <person name="Asakawa S."/>
        </authorList>
    </citation>
    <scope>NUCLEOTIDE SEQUENCE</scope>
    <source>
        <strain evidence="2">E10</strain>
    </source>
</reference>
<dbReference type="RefSeq" id="WP_246598836.1">
    <property type="nucleotide sequence ID" value="NZ_AP019782.1"/>
</dbReference>
<dbReference type="InterPro" id="IPR012666">
    <property type="entry name" value="CbtA_put"/>
</dbReference>
<evidence type="ECO:0008006" key="4">
    <source>
        <dbReference type="Google" id="ProtNLM"/>
    </source>
</evidence>
<feature type="transmembrane region" description="Helical" evidence="1">
    <location>
        <begin position="147"/>
        <end position="165"/>
    </location>
</feature>
<feature type="transmembrane region" description="Helical" evidence="1">
    <location>
        <begin position="172"/>
        <end position="188"/>
    </location>
</feature>
<keyword evidence="3" id="KW-1185">Reference proteome</keyword>
<feature type="transmembrane region" description="Helical" evidence="1">
    <location>
        <begin position="80"/>
        <end position="101"/>
    </location>
</feature>
<accession>A0A8D5AIM4</accession>
<feature type="transmembrane region" description="Helical" evidence="1">
    <location>
        <begin position="113"/>
        <end position="132"/>
    </location>
</feature>
<keyword evidence="1" id="KW-1133">Transmembrane helix</keyword>
<dbReference type="Pfam" id="PF09490">
    <property type="entry name" value="CbtA"/>
    <property type="match status" value="1"/>
</dbReference>
<keyword evidence="1" id="KW-0812">Transmembrane</keyword>
<sequence length="238" mass="24679">MSLRFGRIAACAALAGILASLPLTLAQAWWVTPLILQAETYEDAQAGSDSLHHDSAAVPSETLVAGEAAWQPEDGWQRTLSTAAANGALGIGHALILVGLFSLRRPLGVKQGLAWGLAGYTAFFVAPGLGLPPELPGTAAADLAARQYWWLGTVLATAGGLALLFLQGRWQLRVAAVFLLAAPHVIGAPQPPALLSLAPEALQAQFRAATLVSNALFWLALGAASAGLFRRWCGTAGS</sequence>